<keyword evidence="2" id="KW-1185">Reference proteome</keyword>
<sequence length="272" mass="30993">MTFLFTSLTFVTGKSCRGSGSGQFSFHKQGGNKRMLWTRLSIQLQKHRTQHSAMMIYISGLVGFLLVLTAEARIGSSSELDFCSETEQCLLFDSICKTDGYEVRDYGNVTWVWTEEKSYFMDFAIYPLFRRLFNYIRDFGIEMTAPVIINIAEDKSSFSIFGMKKNTYTMSFLMPAEHQANPPRPNDRKVKIGHMDAMKVYVRSYKGLMSSFLYKGEADALSSDLDSAGANYEKDHNYAVGYNSPKKMFDSYNEVWYVVNGEPVCSSSEEMG</sequence>
<accession>A0A6I9NRQ9</accession>
<dbReference type="AlphaFoldDB" id="A0A6I9NRQ9"/>
<dbReference type="InterPro" id="IPR011256">
    <property type="entry name" value="Reg_factor_effector_dom_sf"/>
</dbReference>
<protein>
    <submittedName>
        <fullName evidence="3">Heme-binding protein 2 isoform X1</fullName>
    </submittedName>
</protein>
<dbReference type="RefSeq" id="XP_010777613.1">
    <property type="nucleotide sequence ID" value="XM_010779311.1"/>
</dbReference>
<evidence type="ECO:0000256" key="1">
    <source>
        <dbReference type="ARBA" id="ARBA00009817"/>
    </source>
</evidence>
<dbReference type="SUPFAM" id="SSF55136">
    <property type="entry name" value="Probable bacterial effector-binding domain"/>
    <property type="match status" value="1"/>
</dbReference>
<dbReference type="OrthoDB" id="6424451at2759"/>
<gene>
    <name evidence="3" type="primary">soul5</name>
</gene>
<evidence type="ECO:0000313" key="2">
    <source>
        <dbReference type="Proteomes" id="UP000504611"/>
    </source>
</evidence>
<comment type="similarity">
    <text evidence="1">Belongs to the HEBP family.</text>
</comment>
<proteinExistence type="inferred from homology"/>
<dbReference type="FunFam" id="3.20.80.10:FF:000002">
    <property type="entry name" value="Heme-binding protein 2"/>
    <property type="match status" value="1"/>
</dbReference>
<organism evidence="2 3">
    <name type="scientific">Notothenia coriiceps</name>
    <name type="common">black rockcod</name>
    <dbReference type="NCBI Taxonomy" id="8208"/>
    <lineage>
        <taxon>Eukaryota</taxon>
        <taxon>Metazoa</taxon>
        <taxon>Chordata</taxon>
        <taxon>Craniata</taxon>
        <taxon>Vertebrata</taxon>
        <taxon>Euteleostomi</taxon>
        <taxon>Actinopterygii</taxon>
        <taxon>Neopterygii</taxon>
        <taxon>Teleostei</taxon>
        <taxon>Neoteleostei</taxon>
        <taxon>Acanthomorphata</taxon>
        <taxon>Eupercaria</taxon>
        <taxon>Perciformes</taxon>
        <taxon>Notothenioidei</taxon>
        <taxon>Nototheniidae</taxon>
        <taxon>Notothenia</taxon>
    </lineage>
</organism>
<dbReference type="Pfam" id="PF04832">
    <property type="entry name" value="SOUL"/>
    <property type="match status" value="1"/>
</dbReference>
<dbReference type="PANTHER" id="PTHR11220">
    <property type="entry name" value="HEME-BINDING PROTEIN-RELATED"/>
    <property type="match status" value="1"/>
</dbReference>
<dbReference type="Proteomes" id="UP000504611">
    <property type="component" value="Unplaced"/>
</dbReference>
<dbReference type="KEGG" id="ncc:104952485"/>
<reference evidence="3" key="1">
    <citation type="submission" date="2025-08" db="UniProtKB">
        <authorList>
            <consortium name="RefSeq"/>
        </authorList>
    </citation>
    <scope>IDENTIFICATION</scope>
    <source>
        <tissue evidence="3">Muscle</tissue>
    </source>
</reference>
<dbReference type="CTD" id="100000079"/>
<dbReference type="InterPro" id="IPR006917">
    <property type="entry name" value="SOUL_heme-bd"/>
</dbReference>
<dbReference type="GO" id="GO:0020037">
    <property type="term" value="F:heme binding"/>
    <property type="evidence" value="ECO:0007669"/>
    <property type="project" value="TreeGrafter"/>
</dbReference>
<dbReference type="Gene3D" id="3.20.80.10">
    <property type="entry name" value="Regulatory factor, effector binding domain"/>
    <property type="match status" value="1"/>
</dbReference>
<dbReference type="PANTHER" id="PTHR11220:SF1">
    <property type="entry name" value="HEME-BINDING PROTEIN 2"/>
    <property type="match status" value="1"/>
</dbReference>
<name>A0A6I9NRQ9_9TELE</name>
<evidence type="ECO:0000313" key="3">
    <source>
        <dbReference type="RefSeq" id="XP_010777613.1"/>
    </source>
</evidence>